<reference evidence="1" key="1">
    <citation type="submission" date="2013-10" db="EMBL/GenBank/DDBJ databases">
        <title>Draft genome sequence of Clostridium botulinum type B strain Osaka05.</title>
        <authorList>
            <person name="Sakaguchi Y."/>
            <person name="Hosomi K."/>
            <person name="Uchiyama J."/>
            <person name="Ogura Y."/>
            <person name="Sakaguchi M."/>
            <person name="Kohda T."/>
            <person name="Mukamoto M."/>
            <person name="Misawa N."/>
            <person name="Matsuzaki S."/>
            <person name="Hayashi T."/>
            <person name="Kozaki S."/>
        </authorList>
    </citation>
    <scope>NUCLEOTIDE SEQUENCE</scope>
    <source>
        <strain evidence="1">Osaka05</strain>
    </source>
</reference>
<dbReference type="AlphaFoldDB" id="A0A060N9W6"/>
<evidence type="ECO:0000313" key="1">
    <source>
        <dbReference type="EMBL" id="BAO05139.1"/>
    </source>
</evidence>
<dbReference type="HOGENOM" id="CLU_1861687_0_0_9"/>
<name>A0A060N9W6_CLOBO</name>
<dbReference type="RefSeq" id="WP_030032296.1">
    <property type="nucleotide sequence ID" value="NZ_BA000059.1"/>
</dbReference>
<sequence length="137" mass="16730">MDTMDFKSARLKKKSKYFEKNYLKAEQIISDIKSEYILILKGISKNDTLYKQLLRKFDSLKFDLPDYWFFEFSNRLYMSILALESVYELDEELREESKKQFRAEHEVLTLLNIEHGLEDTKFREEYIKEVKKEWSEE</sequence>
<accession>A0A060N9W6</accession>
<gene>
    <name evidence="1" type="ORF">CBO05P2_114</name>
</gene>
<dbReference type="EMBL" id="BA000059">
    <property type="protein sequence ID" value="BAO05139.1"/>
    <property type="molecule type" value="Genomic_DNA"/>
</dbReference>
<organism evidence="1">
    <name type="scientific">Clostridium botulinum B str. Osaka05</name>
    <dbReference type="NCBI Taxonomy" id="1407017"/>
    <lineage>
        <taxon>Bacteria</taxon>
        <taxon>Bacillati</taxon>
        <taxon>Bacillota</taxon>
        <taxon>Clostridia</taxon>
        <taxon>Eubacteriales</taxon>
        <taxon>Clostridiaceae</taxon>
        <taxon>Clostridium</taxon>
    </lineage>
</organism>
<protein>
    <submittedName>
        <fullName evidence="1">Guanylate-binding protein, N-domain containing protein</fullName>
    </submittedName>
</protein>
<dbReference type="Proteomes" id="UP000054164">
    <property type="component" value="Unassembled WGS sequence"/>
</dbReference>
<proteinExistence type="predicted"/>